<evidence type="ECO:0000256" key="1">
    <source>
        <dbReference type="ARBA" id="ARBA00004123"/>
    </source>
</evidence>
<keyword evidence="5" id="KW-0479">Metal-binding</keyword>
<keyword evidence="10" id="KW-1185">Reference proteome</keyword>
<evidence type="ECO:0000313" key="10">
    <source>
        <dbReference type="Proteomes" id="UP001107558"/>
    </source>
</evidence>
<feature type="domain" description="C2H2-type" evidence="8">
    <location>
        <begin position="9"/>
        <end position="39"/>
    </location>
</feature>
<dbReference type="OrthoDB" id="295274at2759"/>
<dbReference type="GO" id="GO:0008270">
    <property type="term" value="F:zinc ion binding"/>
    <property type="evidence" value="ECO:0007669"/>
    <property type="project" value="UniProtKB-KW"/>
</dbReference>
<comment type="subcellular location">
    <subcellularLocation>
        <location evidence="1">Nucleus</location>
    </subcellularLocation>
</comment>
<dbReference type="PROSITE" id="PS00028">
    <property type="entry name" value="ZINC_FINGER_C2H2_1"/>
    <property type="match status" value="1"/>
</dbReference>
<evidence type="ECO:0000256" key="3">
    <source>
        <dbReference type="ARBA" id="ARBA00023163"/>
    </source>
</evidence>
<dbReference type="InterPro" id="IPR046347">
    <property type="entry name" value="bZIP_sf"/>
</dbReference>
<evidence type="ECO:0000259" key="8">
    <source>
        <dbReference type="PROSITE" id="PS50157"/>
    </source>
</evidence>
<dbReference type="Proteomes" id="UP001107558">
    <property type="component" value="Chromosome 1"/>
</dbReference>
<dbReference type="PANTHER" id="PTHR19304">
    <property type="entry name" value="CYCLIC-AMP RESPONSE ELEMENT BINDING PROTEIN"/>
    <property type="match status" value="1"/>
</dbReference>
<keyword evidence="2" id="KW-0805">Transcription regulation</keyword>
<feature type="coiled-coil region" evidence="6">
    <location>
        <begin position="294"/>
        <end position="328"/>
    </location>
</feature>
<dbReference type="Gene3D" id="1.20.5.170">
    <property type="match status" value="1"/>
</dbReference>
<dbReference type="InterPro" id="IPR004827">
    <property type="entry name" value="bZIP"/>
</dbReference>
<keyword evidence="5" id="KW-0862">Zinc</keyword>
<evidence type="ECO:0000313" key="9">
    <source>
        <dbReference type="EMBL" id="KAG5683770.1"/>
    </source>
</evidence>
<keyword evidence="6" id="KW-0175">Coiled coil</keyword>
<dbReference type="Gene3D" id="3.30.160.60">
    <property type="entry name" value="Classic Zinc Finger"/>
    <property type="match status" value="1"/>
</dbReference>
<comment type="caution">
    <text evidence="9">The sequence shown here is derived from an EMBL/GenBank/DDBJ whole genome shotgun (WGS) entry which is preliminary data.</text>
</comment>
<evidence type="ECO:0000256" key="7">
    <source>
        <dbReference type="SAM" id="MobiDB-lite"/>
    </source>
</evidence>
<evidence type="ECO:0000256" key="2">
    <source>
        <dbReference type="ARBA" id="ARBA00023015"/>
    </source>
</evidence>
<dbReference type="SUPFAM" id="SSF57959">
    <property type="entry name" value="Leucine zipper domain"/>
    <property type="match status" value="1"/>
</dbReference>
<keyword evidence="4" id="KW-0539">Nucleus</keyword>
<name>A0A9J6CN95_POLVA</name>
<evidence type="ECO:0000256" key="6">
    <source>
        <dbReference type="SAM" id="Coils"/>
    </source>
</evidence>
<dbReference type="GO" id="GO:0003700">
    <property type="term" value="F:DNA-binding transcription factor activity"/>
    <property type="evidence" value="ECO:0007669"/>
    <property type="project" value="InterPro"/>
</dbReference>
<feature type="region of interest" description="Disordered" evidence="7">
    <location>
        <begin position="257"/>
        <end position="282"/>
    </location>
</feature>
<protein>
    <recommendedName>
        <fullName evidence="8">C2H2-type domain-containing protein</fullName>
    </recommendedName>
</protein>
<gene>
    <name evidence="9" type="ORF">PVAND_013034</name>
</gene>
<dbReference type="GO" id="GO:0005634">
    <property type="term" value="C:nucleus"/>
    <property type="evidence" value="ECO:0007669"/>
    <property type="project" value="UniProtKB-SubCell"/>
</dbReference>
<sequence length="345" mass="38989">MNEDVSKSFHCKESGCEMSFFNEHNLSVHHQSKHSKLNLEIPSKDITINFSTDLTPTPTKFLNKCEELRVFEDPYIQNINPFDEGFRNAIDNRNGGFLSVSPTTATNQDTLHTPQIIPDFITRNIKDERIPVDLPMQDEPENLSTTPDVIPNIPKITISEPIPLLPKPNIIYAAPLITATKSNETVKDRLKNIILSNNNGPTTTTVTSIAHESHKRIKLDTTDTKLNLPAILIQTVPLIAPTNVIKLKINDTKSTVDLKKDNGDNSTKKKSTSNKSDSAALKVERNRAAARRYRHKMKQQSQALREKYDKSLKEIAQLKKDITELKKLLLLHKDCEVTKRLNLTN</sequence>
<evidence type="ECO:0000256" key="5">
    <source>
        <dbReference type="PROSITE-ProRule" id="PRU00042"/>
    </source>
</evidence>
<dbReference type="PROSITE" id="PS50157">
    <property type="entry name" value="ZINC_FINGER_C2H2_2"/>
    <property type="match status" value="1"/>
</dbReference>
<accession>A0A9J6CN95</accession>
<organism evidence="9 10">
    <name type="scientific">Polypedilum vanderplanki</name>
    <name type="common">Sleeping chironomid midge</name>
    <dbReference type="NCBI Taxonomy" id="319348"/>
    <lineage>
        <taxon>Eukaryota</taxon>
        <taxon>Metazoa</taxon>
        <taxon>Ecdysozoa</taxon>
        <taxon>Arthropoda</taxon>
        <taxon>Hexapoda</taxon>
        <taxon>Insecta</taxon>
        <taxon>Pterygota</taxon>
        <taxon>Neoptera</taxon>
        <taxon>Endopterygota</taxon>
        <taxon>Diptera</taxon>
        <taxon>Nematocera</taxon>
        <taxon>Chironomoidea</taxon>
        <taxon>Chironomidae</taxon>
        <taxon>Chironominae</taxon>
        <taxon>Polypedilum</taxon>
        <taxon>Polypedilum</taxon>
    </lineage>
</organism>
<dbReference type="PROSITE" id="PS00036">
    <property type="entry name" value="BZIP_BASIC"/>
    <property type="match status" value="1"/>
</dbReference>
<feature type="compositionally biased region" description="Basic and acidic residues" evidence="7">
    <location>
        <begin position="257"/>
        <end position="267"/>
    </location>
</feature>
<dbReference type="InterPro" id="IPR051027">
    <property type="entry name" value="bZIP_transcription_factors"/>
</dbReference>
<proteinExistence type="predicted"/>
<dbReference type="InterPro" id="IPR013087">
    <property type="entry name" value="Znf_C2H2_type"/>
</dbReference>
<evidence type="ECO:0000256" key="4">
    <source>
        <dbReference type="ARBA" id="ARBA00023242"/>
    </source>
</evidence>
<dbReference type="EMBL" id="JADBJN010000001">
    <property type="protein sequence ID" value="KAG5683770.1"/>
    <property type="molecule type" value="Genomic_DNA"/>
</dbReference>
<keyword evidence="3" id="KW-0804">Transcription</keyword>
<keyword evidence="5" id="KW-0863">Zinc-finger</keyword>
<dbReference type="Pfam" id="PF07716">
    <property type="entry name" value="bZIP_2"/>
    <property type="match status" value="1"/>
</dbReference>
<reference evidence="9" key="1">
    <citation type="submission" date="2021-03" db="EMBL/GenBank/DDBJ databases">
        <title>Chromosome level genome of the anhydrobiotic midge Polypedilum vanderplanki.</title>
        <authorList>
            <person name="Yoshida Y."/>
            <person name="Kikawada T."/>
            <person name="Gusev O."/>
        </authorList>
    </citation>
    <scope>NUCLEOTIDE SEQUENCE</scope>
    <source>
        <strain evidence="9">NIAS01</strain>
        <tissue evidence="9">Whole body or cell culture</tissue>
    </source>
</reference>
<dbReference type="AlphaFoldDB" id="A0A9J6CN95"/>